<dbReference type="VEuPathDB" id="ToxoDB:ETH_00011945"/>
<dbReference type="RefSeq" id="XP_013230797.1">
    <property type="nucleotide sequence ID" value="XM_013375343.1"/>
</dbReference>
<dbReference type="Pfam" id="PF11054">
    <property type="entry name" value="Surface_antigen"/>
    <property type="match status" value="1"/>
</dbReference>
<dbReference type="GeneID" id="25251565"/>
<reference evidence="3" key="2">
    <citation type="submission" date="2013-10" db="EMBL/GenBank/DDBJ databases">
        <authorList>
            <person name="Aslett M."/>
        </authorList>
    </citation>
    <scope>NUCLEOTIDE SEQUENCE [LARGE SCALE GENOMIC DNA]</scope>
    <source>
        <strain evidence="3">Houghton</strain>
    </source>
</reference>
<feature type="compositionally biased region" description="Low complexity" evidence="1">
    <location>
        <begin position="169"/>
        <end position="179"/>
    </location>
</feature>
<dbReference type="Proteomes" id="UP000030747">
    <property type="component" value="Unassembled WGS sequence"/>
</dbReference>
<keyword evidence="2" id="KW-0732">Signal</keyword>
<proteinExistence type="predicted"/>
<dbReference type="VEuPathDB" id="ToxoDB:ETH2_0742200"/>
<keyword evidence="4" id="KW-1185">Reference proteome</keyword>
<reference evidence="3" key="1">
    <citation type="submission" date="2013-10" db="EMBL/GenBank/DDBJ databases">
        <title>Genomic analysis of the causative agents of coccidiosis in chickens.</title>
        <authorList>
            <person name="Reid A.J."/>
            <person name="Blake D."/>
            <person name="Billington K."/>
            <person name="Browne H."/>
            <person name="Dunn M."/>
            <person name="Hung S."/>
            <person name="Kawahara F."/>
            <person name="Miranda-Saavedra D."/>
            <person name="Mourier T."/>
            <person name="Nagra H."/>
            <person name="Otto T.D."/>
            <person name="Rawlings N."/>
            <person name="Sanchez A."/>
            <person name="Sanders M."/>
            <person name="Subramaniam C."/>
            <person name="Tay Y."/>
            <person name="Dear P."/>
            <person name="Doerig C."/>
            <person name="Gruber A."/>
            <person name="Parkinson J."/>
            <person name="Shirley M."/>
            <person name="Wan K.L."/>
            <person name="Berriman M."/>
            <person name="Tomley F."/>
            <person name="Pain A."/>
        </authorList>
    </citation>
    <scope>NUCLEOTIDE SEQUENCE [LARGE SCALE GENOMIC DNA]</scope>
    <source>
        <strain evidence="3">Houghton</strain>
    </source>
</reference>
<sequence>MAGFWFLALASTLLLPKVSSSSEDDSIEVVDCMSELNKVRESVGLPKFSTFKDRTPNYGDEEANDDVALCSALEKGGDPHVSMPTLGVSLAAMVQEGETRDCAAAVRYWKDVYSQFGSSLPPPYEVGVKPYDDWRTVSFMALFTTQDDPAATCVNIKCPPRPSNEEEPTGPGVSGPPTTMRNPSQDGEGKSRVQASSPAAQTRRLAAQFRALLCIIDPVALTQGKAPFTESQWAKIRQVLQSSSPVVSPTFITLAAALLGISLI</sequence>
<name>U6KUL8_EIMTE</name>
<feature type="chain" id="PRO_5004671854" evidence="2">
    <location>
        <begin position="21"/>
        <end position="264"/>
    </location>
</feature>
<accession>U6KUL8</accession>
<evidence type="ECO:0000313" key="4">
    <source>
        <dbReference type="Proteomes" id="UP000030747"/>
    </source>
</evidence>
<protein>
    <submittedName>
        <fullName evidence="3">SAG family member</fullName>
    </submittedName>
</protein>
<dbReference type="InterPro" id="IPR021288">
    <property type="entry name" value="Surface_antigen"/>
</dbReference>
<evidence type="ECO:0000256" key="1">
    <source>
        <dbReference type="SAM" id="MobiDB-lite"/>
    </source>
</evidence>
<evidence type="ECO:0000313" key="3">
    <source>
        <dbReference type="EMBL" id="CDJ40044.1"/>
    </source>
</evidence>
<dbReference type="AlphaFoldDB" id="U6KUL8"/>
<feature type="region of interest" description="Disordered" evidence="1">
    <location>
        <begin position="157"/>
        <end position="199"/>
    </location>
</feature>
<evidence type="ECO:0000256" key="2">
    <source>
        <dbReference type="SAM" id="SignalP"/>
    </source>
</evidence>
<organism evidence="3 4">
    <name type="scientific">Eimeria tenella</name>
    <name type="common">Coccidian parasite</name>
    <dbReference type="NCBI Taxonomy" id="5802"/>
    <lineage>
        <taxon>Eukaryota</taxon>
        <taxon>Sar</taxon>
        <taxon>Alveolata</taxon>
        <taxon>Apicomplexa</taxon>
        <taxon>Conoidasida</taxon>
        <taxon>Coccidia</taxon>
        <taxon>Eucoccidiorida</taxon>
        <taxon>Eimeriorina</taxon>
        <taxon>Eimeriidae</taxon>
        <taxon>Eimeria</taxon>
    </lineage>
</organism>
<gene>
    <name evidence="3" type="ORF">ETH_00011945</name>
</gene>
<dbReference type="EMBL" id="HG674866">
    <property type="protein sequence ID" value="CDJ40044.1"/>
    <property type="molecule type" value="Genomic_DNA"/>
</dbReference>
<dbReference type="OrthoDB" id="346177at2759"/>
<feature type="signal peptide" evidence="2">
    <location>
        <begin position="1"/>
        <end position="20"/>
    </location>
</feature>